<dbReference type="InterPro" id="IPR044974">
    <property type="entry name" value="Disease_R_plants"/>
</dbReference>
<dbReference type="GO" id="GO:0006952">
    <property type="term" value="P:defense response"/>
    <property type="evidence" value="ECO:0007669"/>
    <property type="project" value="InterPro"/>
</dbReference>
<dbReference type="Gene3D" id="3.40.50.300">
    <property type="entry name" value="P-loop containing nucleotide triphosphate hydrolases"/>
    <property type="match status" value="1"/>
</dbReference>
<feature type="non-terminal residue" evidence="4">
    <location>
        <position position="441"/>
    </location>
</feature>
<dbReference type="Gene3D" id="1.10.8.430">
    <property type="entry name" value="Helical domain of apoptotic protease-activating factors"/>
    <property type="match status" value="1"/>
</dbReference>
<protein>
    <recommendedName>
        <fullName evidence="3">TIR domain-containing protein</fullName>
    </recommendedName>
</protein>
<dbReference type="InterPro" id="IPR002182">
    <property type="entry name" value="NB-ARC"/>
</dbReference>
<dbReference type="Proteomes" id="UP001187471">
    <property type="component" value="Unassembled WGS sequence"/>
</dbReference>
<dbReference type="Pfam" id="PF00931">
    <property type="entry name" value="NB-ARC"/>
    <property type="match status" value="1"/>
</dbReference>
<keyword evidence="5" id="KW-1185">Reference proteome</keyword>
<reference evidence="4" key="1">
    <citation type="submission" date="2022-12" db="EMBL/GenBank/DDBJ databases">
        <title>Draft genome assemblies for two species of Escallonia (Escalloniales).</title>
        <authorList>
            <person name="Chanderbali A."/>
            <person name="Dervinis C."/>
            <person name="Anghel I."/>
            <person name="Soltis D."/>
            <person name="Soltis P."/>
            <person name="Zapata F."/>
        </authorList>
    </citation>
    <scope>NUCLEOTIDE SEQUENCE</scope>
    <source>
        <strain evidence="4">UCBG92.1500</strain>
        <tissue evidence="4">Leaf</tissue>
    </source>
</reference>
<keyword evidence="2" id="KW-0520">NAD</keyword>
<dbReference type="GO" id="GO:0007165">
    <property type="term" value="P:signal transduction"/>
    <property type="evidence" value="ECO:0007669"/>
    <property type="project" value="InterPro"/>
</dbReference>
<organism evidence="4 5">
    <name type="scientific">Escallonia rubra</name>
    <dbReference type="NCBI Taxonomy" id="112253"/>
    <lineage>
        <taxon>Eukaryota</taxon>
        <taxon>Viridiplantae</taxon>
        <taxon>Streptophyta</taxon>
        <taxon>Embryophyta</taxon>
        <taxon>Tracheophyta</taxon>
        <taxon>Spermatophyta</taxon>
        <taxon>Magnoliopsida</taxon>
        <taxon>eudicotyledons</taxon>
        <taxon>Gunneridae</taxon>
        <taxon>Pentapetalae</taxon>
        <taxon>asterids</taxon>
        <taxon>campanulids</taxon>
        <taxon>Escalloniales</taxon>
        <taxon>Escalloniaceae</taxon>
        <taxon>Escallonia</taxon>
    </lineage>
</organism>
<evidence type="ECO:0000313" key="5">
    <source>
        <dbReference type="Proteomes" id="UP001187471"/>
    </source>
</evidence>
<evidence type="ECO:0000256" key="1">
    <source>
        <dbReference type="ARBA" id="ARBA00022614"/>
    </source>
</evidence>
<dbReference type="InterPro" id="IPR000157">
    <property type="entry name" value="TIR_dom"/>
</dbReference>
<dbReference type="PANTHER" id="PTHR11017">
    <property type="entry name" value="LEUCINE-RICH REPEAT-CONTAINING PROTEIN"/>
    <property type="match status" value="1"/>
</dbReference>
<accession>A0AA88RNM9</accession>
<dbReference type="AlphaFoldDB" id="A0AA88RNM9"/>
<dbReference type="InterPro" id="IPR027417">
    <property type="entry name" value="P-loop_NTPase"/>
</dbReference>
<dbReference type="GO" id="GO:0043531">
    <property type="term" value="F:ADP binding"/>
    <property type="evidence" value="ECO:0007669"/>
    <property type="project" value="InterPro"/>
</dbReference>
<proteinExistence type="predicted"/>
<dbReference type="Gene3D" id="3.40.50.10140">
    <property type="entry name" value="Toll/interleukin-1 receptor homology (TIR) domain"/>
    <property type="match status" value="1"/>
</dbReference>
<feature type="domain" description="TIR" evidence="3">
    <location>
        <begin position="12"/>
        <end position="187"/>
    </location>
</feature>
<dbReference type="PROSITE" id="PS50104">
    <property type="entry name" value="TIR"/>
    <property type="match status" value="1"/>
</dbReference>
<dbReference type="PRINTS" id="PR00364">
    <property type="entry name" value="DISEASERSIST"/>
</dbReference>
<dbReference type="InterPro" id="IPR035897">
    <property type="entry name" value="Toll_tir_struct_dom_sf"/>
</dbReference>
<comment type="caution">
    <text evidence="4">The sequence shown here is derived from an EMBL/GenBank/DDBJ whole genome shotgun (WGS) entry which is preliminary data.</text>
</comment>
<keyword evidence="1" id="KW-0433">Leucine-rich repeat</keyword>
<gene>
    <name evidence="4" type="ORF">RJ640_027030</name>
</gene>
<dbReference type="PANTHER" id="PTHR11017:SF573">
    <property type="entry name" value="ADP-RIBOSYL CYCLASE_CYCLIC ADP-RIBOSE HYDROLASE"/>
    <property type="match status" value="1"/>
</dbReference>
<evidence type="ECO:0000256" key="2">
    <source>
        <dbReference type="ARBA" id="ARBA00023027"/>
    </source>
</evidence>
<name>A0AA88RNM9_9ASTE</name>
<evidence type="ECO:0000313" key="4">
    <source>
        <dbReference type="EMBL" id="KAK2988478.1"/>
    </source>
</evidence>
<dbReference type="Pfam" id="PF01582">
    <property type="entry name" value="TIR"/>
    <property type="match status" value="1"/>
</dbReference>
<dbReference type="FunFam" id="3.40.50.10140:FF:000007">
    <property type="entry name" value="Disease resistance protein (TIR-NBS-LRR class)"/>
    <property type="match status" value="1"/>
</dbReference>
<dbReference type="EMBL" id="JAVXUO010000864">
    <property type="protein sequence ID" value="KAK2988478.1"/>
    <property type="molecule type" value="Genomic_DNA"/>
</dbReference>
<dbReference type="SMART" id="SM00255">
    <property type="entry name" value="TIR"/>
    <property type="match status" value="1"/>
</dbReference>
<dbReference type="SUPFAM" id="SSF52200">
    <property type="entry name" value="Toll/Interleukin receptor TIR domain"/>
    <property type="match status" value="1"/>
</dbReference>
<evidence type="ECO:0000259" key="3">
    <source>
        <dbReference type="PROSITE" id="PS50104"/>
    </source>
</evidence>
<dbReference type="InterPro" id="IPR042197">
    <property type="entry name" value="Apaf_helical"/>
</dbReference>
<sequence>MAASSSSTPSRWMYDVFLSFRGEDTRKNFVDHLYNALAARNIRTFKDDKSLVKGNSISPELFKAIEGSRFAIVIFSRNYTKSSWCLDELVKIIECKKLRGLTVIPVFYHINPSYFRHLLGEESTMTRTRYLLGMRALKEATWELKGATWERALREAVNTAGWDVQNEANGREAKVIQKLVMNVSNKLNHPIANIKEDLVGIDSRVDEVKLLLELGTDVVRFIGIWGMGGIGKTTVASALFDNISHQFESAIFIHEVRERSKNYGLENLQEIMISKILNQRNVKVDSIPHGAEWISNNVRHKKVLVILDDVDNTVQVNALARNCDWFGKGSRIIITTRDKRILANPNIANIHRGRLLVETESVELFNLNAFKKIHPPKEFKELADLIVKYAGGLPLALKVLGTFLYDRNIEMWKSVVDRLRDIPEDDIIEKLRVSYDDGLKK</sequence>
<dbReference type="SUPFAM" id="SSF52540">
    <property type="entry name" value="P-loop containing nucleoside triphosphate hydrolases"/>
    <property type="match status" value="1"/>
</dbReference>